<dbReference type="GO" id="GO:0003677">
    <property type="term" value="F:DNA binding"/>
    <property type="evidence" value="ECO:0007669"/>
    <property type="project" value="InterPro"/>
</dbReference>
<dbReference type="InterPro" id="IPR014284">
    <property type="entry name" value="RNA_pol_sigma-70_dom"/>
</dbReference>
<evidence type="ECO:0000259" key="5">
    <source>
        <dbReference type="Pfam" id="PF04542"/>
    </source>
</evidence>
<dbReference type="EMBL" id="JTDW01000001">
    <property type="protein sequence ID" value="KJD37204.1"/>
    <property type="molecule type" value="Genomic_DNA"/>
</dbReference>
<dbReference type="InterPro" id="IPR013324">
    <property type="entry name" value="RNA_pol_sigma_r3/r4-like"/>
</dbReference>
<dbReference type="PANTHER" id="PTHR43133:SF46">
    <property type="entry name" value="RNA POLYMERASE SIGMA-70 FACTOR ECF SUBFAMILY"/>
    <property type="match status" value="1"/>
</dbReference>
<proteinExistence type="inferred from homology"/>
<dbReference type="RefSeq" id="WP_044631192.1">
    <property type="nucleotide sequence ID" value="NZ_JTDW01000001.1"/>
</dbReference>
<organism evidence="7 8">
    <name type="scientific">Neotamlana sedimentorum</name>
    <dbReference type="NCBI Taxonomy" id="1435349"/>
    <lineage>
        <taxon>Bacteria</taxon>
        <taxon>Pseudomonadati</taxon>
        <taxon>Bacteroidota</taxon>
        <taxon>Flavobacteriia</taxon>
        <taxon>Flavobacteriales</taxon>
        <taxon>Flavobacteriaceae</taxon>
        <taxon>Neotamlana</taxon>
    </lineage>
</organism>
<dbReference type="InterPro" id="IPR007627">
    <property type="entry name" value="RNA_pol_sigma70_r2"/>
</dbReference>
<dbReference type="AlphaFoldDB" id="A0A0D7WDM6"/>
<dbReference type="InterPro" id="IPR013325">
    <property type="entry name" value="RNA_pol_sigma_r2"/>
</dbReference>
<dbReference type="InterPro" id="IPR036388">
    <property type="entry name" value="WH-like_DNA-bd_sf"/>
</dbReference>
<dbReference type="Pfam" id="PF08281">
    <property type="entry name" value="Sigma70_r4_2"/>
    <property type="match status" value="1"/>
</dbReference>
<keyword evidence="2" id="KW-0805">Transcription regulation</keyword>
<dbReference type="STRING" id="1435349.PW52_01795"/>
<dbReference type="InterPro" id="IPR013249">
    <property type="entry name" value="RNA_pol_sigma70_r4_t2"/>
</dbReference>
<evidence type="ECO:0000256" key="4">
    <source>
        <dbReference type="ARBA" id="ARBA00023163"/>
    </source>
</evidence>
<comment type="similarity">
    <text evidence="1">Belongs to the sigma-70 factor family. ECF subfamily.</text>
</comment>
<feature type="domain" description="RNA polymerase sigma factor 70 region 4 type 2" evidence="6">
    <location>
        <begin position="119"/>
        <end position="171"/>
    </location>
</feature>
<evidence type="ECO:0000259" key="6">
    <source>
        <dbReference type="Pfam" id="PF08281"/>
    </source>
</evidence>
<evidence type="ECO:0000256" key="2">
    <source>
        <dbReference type="ARBA" id="ARBA00023015"/>
    </source>
</evidence>
<protein>
    <recommendedName>
        <fullName evidence="9">RNA polymerase sigma-70 factor</fullName>
    </recommendedName>
</protein>
<dbReference type="Gene3D" id="1.10.10.10">
    <property type="entry name" value="Winged helix-like DNA-binding domain superfamily/Winged helix DNA-binding domain"/>
    <property type="match status" value="1"/>
</dbReference>
<keyword evidence="4" id="KW-0804">Transcription</keyword>
<dbReference type="CDD" id="cd06171">
    <property type="entry name" value="Sigma70_r4"/>
    <property type="match status" value="1"/>
</dbReference>
<keyword evidence="8" id="KW-1185">Reference proteome</keyword>
<dbReference type="PATRIC" id="fig|1435349.4.peg.374"/>
<dbReference type="GO" id="GO:0006352">
    <property type="term" value="P:DNA-templated transcription initiation"/>
    <property type="evidence" value="ECO:0007669"/>
    <property type="project" value="InterPro"/>
</dbReference>
<name>A0A0D7WDM6_9FLAO</name>
<dbReference type="NCBIfam" id="TIGR02937">
    <property type="entry name" value="sigma70-ECF"/>
    <property type="match status" value="1"/>
</dbReference>
<dbReference type="SUPFAM" id="SSF88946">
    <property type="entry name" value="Sigma2 domain of RNA polymerase sigma factors"/>
    <property type="match status" value="1"/>
</dbReference>
<evidence type="ECO:0008006" key="9">
    <source>
        <dbReference type="Google" id="ProtNLM"/>
    </source>
</evidence>
<evidence type="ECO:0000313" key="8">
    <source>
        <dbReference type="Proteomes" id="UP000032578"/>
    </source>
</evidence>
<evidence type="ECO:0000313" key="7">
    <source>
        <dbReference type="EMBL" id="KJD37204.1"/>
    </source>
</evidence>
<accession>A0A0D7WDM6</accession>
<dbReference type="OrthoDB" id="759001at2"/>
<dbReference type="SUPFAM" id="SSF88659">
    <property type="entry name" value="Sigma3 and sigma4 domains of RNA polymerase sigma factors"/>
    <property type="match status" value="1"/>
</dbReference>
<dbReference type="Proteomes" id="UP000032578">
    <property type="component" value="Unassembled WGS sequence"/>
</dbReference>
<evidence type="ECO:0000256" key="1">
    <source>
        <dbReference type="ARBA" id="ARBA00010641"/>
    </source>
</evidence>
<dbReference type="GO" id="GO:0016987">
    <property type="term" value="F:sigma factor activity"/>
    <property type="evidence" value="ECO:0007669"/>
    <property type="project" value="UniProtKB-KW"/>
</dbReference>
<feature type="domain" description="RNA polymerase sigma-70 region 2" evidence="5">
    <location>
        <begin position="23"/>
        <end position="90"/>
    </location>
</feature>
<reference evidence="7 8" key="1">
    <citation type="submission" date="2014-11" db="EMBL/GenBank/DDBJ databases">
        <title>Tamlana sedimentorum sp. nov., isolated from shallow sand sediments of the Sea of Japan.</title>
        <authorList>
            <person name="Romanenko L.A."/>
        </authorList>
    </citation>
    <scope>NUCLEOTIDE SEQUENCE [LARGE SCALE GENOMIC DNA]</scope>
    <source>
        <strain evidence="7 8">JCM 19808</strain>
    </source>
</reference>
<dbReference type="InterPro" id="IPR039425">
    <property type="entry name" value="RNA_pol_sigma-70-like"/>
</dbReference>
<dbReference type="Gene3D" id="1.10.1740.10">
    <property type="match status" value="1"/>
</dbReference>
<sequence length="176" mass="20666">MTTTDKNIISRLKKGDFAAYKEMFDKYYKALCIYAFKYTDSYALSEDIVQDFFVKFWDDKLYLKLNNAIGPYLYTSVKNNALQVLKKQRKFHFQNIENEVDKLIAVENFEINNLVSEYDKLHKEVEALPIRCREVFKAIVLDNQKYKDVALKLGITVNTVKTQHSRALKQLRNSLG</sequence>
<dbReference type="Pfam" id="PF04542">
    <property type="entry name" value="Sigma70_r2"/>
    <property type="match status" value="1"/>
</dbReference>
<keyword evidence="3" id="KW-0731">Sigma factor</keyword>
<evidence type="ECO:0000256" key="3">
    <source>
        <dbReference type="ARBA" id="ARBA00023082"/>
    </source>
</evidence>
<comment type="caution">
    <text evidence="7">The sequence shown here is derived from an EMBL/GenBank/DDBJ whole genome shotgun (WGS) entry which is preliminary data.</text>
</comment>
<gene>
    <name evidence="7" type="ORF">PW52_01795</name>
</gene>
<dbReference type="PANTHER" id="PTHR43133">
    <property type="entry name" value="RNA POLYMERASE ECF-TYPE SIGMA FACTO"/>
    <property type="match status" value="1"/>
</dbReference>